<dbReference type="PANTHER" id="PTHR43283">
    <property type="entry name" value="BETA-LACTAMASE-RELATED"/>
    <property type="match status" value="1"/>
</dbReference>
<feature type="domain" description="Beta-lactamase-related" evidence="1">
    <location>
        <begin position="89"/>
        <end position="376"/>
    </location>
</feature>
<organism evidence="2">
    <name type="scientific">hydrothermal vent metagenome</name>
    <dbReference type="NCBI Taxonomy" id="652676"/>
    <lineage>
        <taxon>unclassified sequences</taxon>
        <taxon>metagenomes</taxon>
        <taxon>ecological metagenomes</taxon>
    </lineage>
</organism>
<dbReference type="InterPro" id="IPR012338">
    <property type="entry name" value="Beta-lactam/transpept-like"/>
</dbReference>
<dbReference type="InterPro" id="IPR001466">
    <property type="entry name" value="Beta-lactam-related"/>
</dbReference>
<evidence type="ECO:0000259" key="1">
    <source>
        <dbReference type="Pfam" id="PF00144"/>
    </source>
</evidence>
<name>A0A3B0TYW0_9ZZZZ</name>
<dbReference type="PANTHER" id="PTHR43283:SF7">
    <property type="entry name" value="BETA-LACTAMASE-RELATED DOMAIN-CONTAINING PROTEIN"/>
    <property type="match status" value="1"/>
</dbReference>
<evidence type="ECO:0000313" key="2">
    <source>
        <dbReference type="EMBL" id="VAW23208.1"/>
    </source>
</evidence>
<dbReference type="SUPFAM" id="SSF56601">
    <property type="entry name" value="beta-lactamase/transpeptidase-like"/>
    <property type="match status" value="1"/>
</dbReference>
<proteinExistence type="predicted"/>
<reference evidence="2" key="1">
    <citation type="submission" date="2018-06" db="EMBL/GenBank/DDBJ databases">
        <authorList>
            <person name="Zhirakovskaya E."/>
        </authorList>
    </citation>
    <scope>NUCLEOTIDE SEQUENCE</scope>
</reference>
<sequence length="730" mass="81122">MDSIKLIVATLIITCSFSCTEKGLNKGAITSNQFEWIHDTPESQGMLSSKLDTLVHTLSEKGTKKLLIIRNDKVVCEWFAPGFEDSVRLHYTASLAKAIVGGMSLATAMSDGYIFPDEPACNYIHSWKESGVKSKITIRHLATHTSGIENAEVSEKEQKEMQAKGLSKHMDLPGWKGHFWKQDINPFLLARDSAPVVFTPGSDYAYSNPGIGMLTYAVTASLGDSPYKDIRTYLKERIFNPIGIGEKEYVIGYNKTFELDGLNLVPSWGGGLFTANGIARIGRLMLNKGNWQGKQLIDSAIVEEVIRYNGKDLPNLGVSELSHLNIREQGFTPTLGWYCNHDGAWKYIPRDAFVGAGAQNQMLMVIPSLNMVVVRLGDALFDPGKGEGFFTGAEKYLFDPIMESLVEPPYPPSDLIKSVIFAPKDSVIRLAKGSDNWPATWADDGNLYTAYGDGWGFDPKVDIKLSLGIAKVIGNPPNVRGENIRSKTGEKVGQGRFGPKASGMLMVDRVLYMLTRNSGNAQLAWSEDYGKTWVWAGWHFGEGFGCPTFLNYGKNYEGAKDDFVYIYSHDEASAYKVSDQMVLARVHKSELKNWEAYTYFAGFQSGKPAWTEDVRKRQPVFVNPGKCYRSGVTYNKGLNRYLWCQIIPLSSGEELQGPRFKGGLGIFESATPWGPWKTAYYTMDWDMGPGETASIPAKWMSNDGKICYYLFSGNDCLSVRKMVFNISGLS</sequence>
<dbReference type="InterPro" id="IPR050789">
    <property type="entry name" value="Diverse_Enzym_Activities"/>
</dbReference>
<accession>A0A3B0TYW0</accession>
<dbReference type="EMBL" id="UOEP01000189">
    <property type="protein sequence ID" value="VAW23208.1"/>
    <property type="molecule type" value="Genomic_DNA"/>
</dbReference>
<protein>
    <submittedName>
        <fullName evidence="2">Beta-lactamase class C-like and penicillin binding proteins (PBPs) superfamily</fullName>
    </submittedName>
</protein>
<dbReference type="AlphaFoldDB" id="A0A3B0TYW0"/>
<dbReference type="Pfam" id="PF00144">
    <property type="entry name" value="Beta-lactamase"/>
    <property type="match status" value="1"/>
</dbReference>
<gene>
    <name evidence="2" type="ORF">MNBD_BACTEROID01-1872</name>
</gene>
<dbReference type="Gene3D" id="3.40.710.10">
    <property type="entry name" value="DD-peptidase/beta-lactamase superfamily"/>
    <property type="match status" value="1"/>
</dbReference>